<dbReference type="Proteomes" id="UP000823847">
    <property type="component" value="Unassembled WGS sequence"/>
</dbReference>
<protein>
    <recommendedName>
        <fullName evidence="2">DUF6383 domain-containing protein</fullName>
    </recommendedName>
</protein>
<dbReference type="Pfam" id="PF19910">
    <property type="entry name" value="DUF6383"/>
    <property type="match status" value="1"/>
</dbReference>
<proteinExistence type="predicted"/>
<dbReference type="InterPro" id="IPR045963">
    <property type="entry name" value="DUF6383"/>
</dbReference>
<evidence type="ECO:0000313" key="4">
    <source>
        <dbReference type="Proteomes" id="UP000823847"/>
    </source>
</evidence>
<keyword evidence="1" id="KW-0732">Signal</keyword>
<evidence type="ECO:0000259" key="2">
    <source>
        <dbReference type="Pfam" id="PF19910"/>
    </source>
</evidence>
<dbReference type="EMBL" id="DXEN01000014">
    <property type="protein sequence ID" value="HIX85476.1"/>
    <property type="molecule type" value="Genomic_DNA"/>
</dbReference>
<reference evidence="3" key="2">
    <citation type="submission" date="2021-04" db="EMBL/GenBank/DDBJ databases">
        <authorList>
            <person name="Gilroy R."/>
        </authorList>
    </citation>
    <scope>NUCLEOTIDE SEQUENCE</scope>
    <source>
        <strain evidence="3">ChiHecec2B26-12326</strain>
    </source>
</reference>
<reference evidence="3" key="1">
    <citation type="journal article" date="2021" name="PeerJ">
        <title>Extensive microbial diversity within the chicken gut microbiome revealed by metagenomics and culture.</title>
        <authorList>
            <person name="Gilroy R."/>
            <person name="Ravi A."/>
            <person name="Getino M."/>
            <person name="Pursley I."/>
            <person name="Horton D.L."/>
            <person name="Alikhan N.F."/>
            <person name="Baker D."/>
            <person name="Gharbi K."/>
            <person name="Hall N."/>
            <person name="Watson M."/>
            <person name="Adriaenssens E.M."/>
            <person name="Foster-Nyarko E."/>
            <person name="Jarju S."/>
            <person name="Secka A."/>
            <person name="Antonio M."/>
            <person name="Oren A."/>
            <person name="Chaudhuri R.R."/>
            <person name="La Ragione R."/>
            <person name="Hildebrand F."/>
            <person name="Pallen M.J."/>
        </authorList>
    </citation>
    <scope>NUCLEOTIDE SEQUENCE</scope>
    <source>
        <strain evidence="3">ChiHecec2B26-12326</strain>
    </source>
</reference>
<feature type="signal peptide" evidence="1">
    <location>
        <begin position="1"/>
        <end position="24"/>
    </location>
</feature>
<feature type="domain" description="DUF6383" evidence="2">
    <location>
        <begin position="357"/>
        <end position="428"/>
    </location>
</feature>
<organism evidence="3 4">
    <name type="scientific">Candidatus Parabacteroides intestinigallinarum</name>
    <dbReference type="NCBI Taxonomy" id="2838722"/>
    <lineage>
        <taxon>Bacteria</taxon>
        <taxon>Pseudomonadati</taxon>
        <taxon>Bacteroidota</taxon>
        <taxon>Bacteroidia</taxon>
        <taxon>Bacteroidales</taxon>
        <taxon>Tannerellaceae</taxon>
        <taxon>Parabacteroides</taxon>
    </lineage>
</organism>
<evidence type="ECO:0000256" key="1">
    <source>
        <dbReference type="SAM" id="SignalP"/>
    </source>
</evidence>
<sequence length="429" mass="47712">MRKHLILSCVAILLCCLTFTKGYSQTTNLIQLDENIYLHPAKNALEVRISKEELVNMDLDLRPLSQQLSRLFKDDFDAYVFVRNLDGTETNLGGYAVNLNNQVKGIGCPILLDEDFATMTRWRGFIMLTGLRNLFQGPLLHEICHLYGGAPDLGQVNVDAEGNEYPAGSHWGISDIHGFLGGFDASTLSVSDNRYQATCWIAQFFNEDFNGFLMEGLSTWKFPPLELYLMGLAPIREVPDVHIYKGISDTNADLIYKNGTFTANEVITYTQEDLLEKWGERIPNYADSPKEFAFLNVILTDVPLTDEQWEFVQEDIRKQELQGKTGEEWPINFWEATGGRGTIKMSDIDQSLYVSITANESIETESLDIQAADGAIVITTTEAQAVQVYGVTGVCHYNATVSGTATIANLPAGIYIVTAGGETLKVAVR</sequence>
<comment type="caution">
    <text evidence="3">The sequence shown here is derived from an EMBL/GenBank/DDBJ whole genome shotgun (WGS) entry which is preliminary data.</text>
</comment>
<accession>A0A9D1XQM1</accession>
<name>A0A9D1XQM1_9BACT</name>
<feature type="chain" id="PRO_5038867673" description="DUF6383 domain-containing protein" evidence="1">
    <location>
        <begin position="25"/>
        <end position="429"/>
    </location>
</feature>
<gene>
    <name evidence="3" type="ORF">H9848_02560</name>
</gene>
<dbReference type="AlphaFoldDB" id="A0A9D1XQM1"/>
<evidence type="ECO:0000313" key="3">
    <source>
        <dbReference type="EMBL" id="HIX85476.1"/>
    </source>
</evidence>